<accession>A0A8J3GDS6</accession>
<dbReference type="FunFam" id="1.10.287.310:FF:000001">
    <property type="entry name" value="50S ribosomal protein L29"/>
    <property type="match status" value="1"/>
</dbReference>
<dbReference type="PANTHER" id="PTHR10916:SF0">
    <property type="entry name" value="LARGE RIBOSOMAL SUBUNIT PROTEIN UL29C"/>
    <property type="match status" value="1"/>
</dbReference>
<evidence type="ECO:0000256" key="3">
    <source>
        <dbReference type="ARBA" id="ARBA00023274"/>
    </source>
</evidence>
<dbReference type="GO" id="GO:0003735">
    <property type="term" value="F:structural constituent of ribosome"/>
    <property type="evidence" value="ECO:0007669"/>
    <property type="project" value="InterPro"/>
</dbReference>
<evidence type="ECO:0000256" key="2">
    <source>
        <dbReference type="ARBA" id="ARBA00022980"/>
    </source>
</evidence>
<dbReference type="NCBIfam" id="TIGR00012">
    <property type="entry name" value="L29"/>
    <property type="match status" value="1"/>
</dbReference>
<name>A0A8J3GDS6_9BACT</name>
<evidence type="ECO:0000313" key="6">
    <source>
        <dbReference type="EMBL" id="GHC08850.1"/>
    </source>
</evidence>
<proteinExistence type="inferred from homology"/>
<dbReference type="HAMAP" id="MF_00374">
    <property type="entry name" value="Ribosomal_uL29"/>
    <property type="match status" value="1"/>
</dbReference>
<gene>
    <name evidence="5 6" type="primary">rpmC</name>
    <name evidence="6" type="ORF">GCM10007047_27590</name>
</gene>
<organism evidence="6 7">
    <name type="scientific">Cerasicoccus arenae</name>
    <dbReference type="NCBI Taxonomy" id="424488"/>
    <lineage>
        <taxon>Bacteria</taxon>
        <taxon>Pseudomonadati</taxon>
        <taxon>Verrucomicrobiota</taxon>
        <taxon>Opitutia</taxon>
        <taxon>Puniceicoccales</taxon>
        <taxon>Cerasicoccaceae</taxon>
        <taxon>Cerasicoccus</taxon>
    </lineage>
</organism>
<dbReference type="Gene3D" id="1.10.287.310">
    <property type="match status" value="1"/>
</dbReference>
<dbReference type="PROSITE" id="PS00579">
    <property type="entry name" value="RIBOSOMAL_L29"/>
    <property type="match status" value="1"/>
</dbReference>
<dbReference type="CDD" id="cd00427">
    <property type="entry name" value="Ribosomal_L29_HIP"/>
    <property type="match status" value="1"/>
</dbReference>
<evidence type="ECO:0000256" key="5">
    <source>
        <dbReference type="HAMAP-Rule" id="MF_00374"/>
    </source>
</evidence>
<dbReference type="Pfam" id="PF00831">
    <property type="entry name" value="Ribosomal_L29"/>
    <property type="match status" value="1"/>
</dbReference>
<reference evidence="6" key="2">
    <citation type="submission" date="2020-09" db="EMBL/GenBank/DDBJ databases">
        <authorList>
            <person name="Sun Q."/>
            <person name="Kim S."/>
        </authorList>
    </citation>
    <scope>NUCLEOTIDE SEQUENCE</scope>
    <source>
        <strain evidence="6">KCTC 12870</strain>
    </source>
</reference>
<dbReference type="InterPro" id="IPR001854">
    <property type="entry name" value="Ribosomal_uL29"/>
</dbReference>
<keyword evidence="7" id="KW-1185">Reference proteome</keyword>
<dbReference type="GO" id="GO:0022625">
    <property type="term" value="C:cytosolic large ribosomal subunit"/>
    <property type="evidence" value="ECO:0007669"/>
    <property type="project" value="TreeGrafter"/>
</dbReference>
<keyword evidence="3 5" id="KW-0687">Ribonucleoprotein</keyword>
<dbReference type="SUPFAM" id="SSF46561">
    <property type="entry name" value="Ribosomal protein L29 (L29p)"/>
    <property type="match status" value="1"/>
</dbReference>
<dbReference type="InterPro" id="IPR036049">
    <property type="entry name" value="Ribosomal_uL29_sf"/>
</dbReference>
<protein>
    <recommendedName>
        <fullName evidence="4 5">Large ribosomal subunit protein uL29</fullName>
    </recommendedName>
</protein>
<evidence type="ECO:0000256" key="4">
    <source>
        <dbReference type="ARBA" id="ARBA00035204"/>
    </source>
</evidence>
<dbReference type="InterPro" id="IPR050063">
    <property type="entry name" value="Ribosomal_protein_uL29"/>
</dbReference>
<comment type="caution">
    <text evidence="6">The sequence shown here is derived from an EMBL/GenBank/DDBJ whole genome shotgun (WGS) entry which is preliminary data.</text>
</comment>
<reference evidence="6" key="1">
    <citation type="journal article" date="2014" name="Int. J. Syst. Evol. Microbiol.">
        <title>Complete genome sequence of Corynebacterium casei LMG S-19264T (=DSM 44701T), isolated from a smear-ripened cheese.</title>
        <authorList>
            <consortium name="US DOE Joint Genome Institute (JGI-PGF)"/>
            <person name="Walter F."/>
            <person name="Albersmeier A."/>
            <person name="Kalinowski J."/>
            <person name="Ruckert C."/>
        </authorList>
    </citation>
    <scope>NUCLEOTIDE SEQUENCE</scope>
    <source>
        <strain evidence="6">KCTC 12870</strain>
    </source>
</reference>
<evidence type="ECO:0000256" key="1">
    <source>
        <dbReference type="ARBA" id="ARBA00009254"/>
    </source>
</evidence>
<comment type="similarity">
    <text evidence="1 5">Belongs to the universal ribosomal protein uL29 family.</text>
</comment>
<sequence length="65" mass="7535">MNAKDIRELSPEELNKKLRESRDELVNLRVRKQVGQVENPAQLRTIRRDIARIETILRQKGAAVA</sequence>
<dbReference type="GO" id="GO:0006412">
    <property type="term" value="P:translation"/>
    <property type="evidence" value="ECO:0007669"/>
    <property type="project" value="UniProtKB-UniRule"/>
</dbReference>
<keyword evidence="2 5" id="KW-0689">Ribosomal protein</keyword>
<evidence type="ECO:0000313" key="7">
    <source>
        <dbReference type="Proteomes" id="UP000642829"/>
    </source>
</evidence>
<dbReference type="Proteomes" id="UP000642829">
    <property type="component" value="Unassembled WGS sequence"/>
</dbReference>
<dbReference type="PANTHER" id="PTHR10916">
    <property type="entry name" value="60S RIBOSOMAL PROTEIN L35/50S RIBOSOMAL PROTEIN L29"/>
    <property type="match status" value="1"/>
</dbReference>
<dbReference type="AlphaFoldDB" id="A0A8J3GDS6"/>
<dbReference type="RefSeq" id="WP_189516233.1">
    <property type="nucleotide sequence ID" value="NZ_BMXG01000020.1"/>
</dbReference>
<dbReference type="InterPro" id="IPR018254">
    <property type="entry name" value="Ribosomal_uL29_CS"/>
</dbReference>
<dbReference type="EMBL" id="BMXG01000020">
    <property type="protein sequence ID" value="GHC08850.1"/>
    <property type="molecule type" value="Genomic_DNA"/>
</dbReference>